<dbReference type="InterPro" id="IPR022896">
    <property type="entry name" value="TrioseP_Isoase_bac/euk"/>
</dbReference>
<comment type="subunit">
    <text evidence="8 9">Homodimer.</text>
</comment>
<dbReference type="HAMAP" id="MF_00147_B">
    <property type="entry name" value="TIM_B"/>
    <property type="match status" value="1"/>
</dbReference>
<dbReference type="SUPFAM" id="SSF51351">
    <property type="entry name" value="Triosephosphate isomerase (TIM)"/>
    <property type="match status" value="1"/>
</dbReference>
<dbReference type="InterPro" id="IPR013785">
    <property type="entry name" value="Aldolase_TIM"/>
</dbReference>
<protein>
    <recommendedName>
        <fullName evidence="8 9">Triosephosphate isomerase</fullName>
        <shortName evidence="8">TIM</shortName>
        <shortName evidence="8">TPI</shortName>
        <ecNumber evidence="8 9">5.3.1.1</ecNumber>
    </recommendedName>
    <alternativeName>
        <fullName evidence="8">Triose-phosphate isomerase</fullName>
    </alternativeName>
</protein>
<feature type="active site" description="Electrophile" evidence="8">
    <location>
        <position position="95"/>
    </location>
</feature>
<comment type="subcellular location">
    <subcellularLocation>
        <location evidence="8 9">Cytoplasm</location>
    </subcellularLocation>
</comment>
<dbReference type="GO" id="GO:0004807">
    <property type="term" value="F:triose-phosphate isomerase activity"/>
    <property type="evidence" value="ECO:0007669"/>
    <property type="project" value="UniProtKB-UniRule"/>
</dbReference>
<dbReference type="GO" id="GO:0046166">
    <property type="term" value="P:glyceraldehyde-3-phosphate biosynthetic process"/>
    <property type="evidence" value="ECO:0007669"/>
    <property type="project" value="TreeGrafter"/>
</dbReference>
<dbReference type="GO" id="GO:0019563">
    <property type="term" value="P:glycerol catabolic process"/>
    <property type="evidence" value="ECO:0007669"/>
    <property type="project" value="TreeGrafter"/>
</dbReference>
<feature type="active site" description="Proton acceptor" evidence="8">
    <location>
        <position position="167"/>
    </location>
</feature>
<dbReference type="InterPro" id="IPR020861">
    <property type="entry name" value="Triosephosphate_isomerase_AS"/>
</dbReference>
<gene>
    <name evidence="8" type="primary">tpiA</name>
    <name evidence="10" type="ORF">DM484_27735</name>
</gene>
<comment type="catalytic activity">
    <reaction evidence="8 9">
        <text>D-glyceraldehyde 3-phosphate = dihydroxyacetone phosphate</text>
        <dbReference type="Rhea" id="RHEA:18585"/>
        <dbReference type="ChEBI" id="CHEBI:57642"/>
        <dbReference type="ChEBI" id="CHEBI:59776"/>
        <dbReference type="EC" id="5.3.1.1"/>
    </reaction>
</comment>
<keyword evidence="4 8" id="KW-0312">Gluconeogenesis</keyword>
<dbReference type="PROSITE" id="PS51440">
    <property type="entry name" value="TIM_2"/>
    <property type="match status" value="1"/>
</dbReference>
<feature type="binding site" evidence="8">
    <location>
        <begin position="233"/>
        <end position="234"/>
    </location>
    <ligand>
        <name>substrate</name>
    </ligand>
</feature>
<dbReference type="GO" id="GO:0006096">
    <property type="term" value="P:glycolytic process"/>
    <property type="evidence" value="ECO:0007669"/>
    <property type="project" value="UniProtKB-UniRule"/>
</dbReference>
<evidence type="ECO:0000256" key="5">
    <source>
        <dbReference type="ARBA" id="ARBA00022490"/>
    </source>
</evidence>
<dbReference type="InterPro" id="IPR000652">
    <property type="entry name" value="Triosephosphate_isomerase"/>
</dbReference>
<feature type="binding site" evidence="8">
    <location>
        <begin position="9"/>
        <end position="11"/>
    </location>
    <ligand>
        <name>substrate</name>
    </ligand>
</feature>
<dbReference type="CDD" id="cd00311">
    <property type="entry name" value="TIM"/>
    <property type="match status" value="1"/>
</dbReference>
<comment type="similarity">
    <text evidence="3 8 9">Belongs to the triosephosphate isomerase family.</text>
</comment>
<evidence type="ECO:0000256" key="9">
    <source>
        <dbReference type="RuleBase" id="RU363013"/>
    </source>
</evidence>
<evidence type="ECO:0000256" key="2">
    <source>
        <dbReference type="ARBA" id="ARBA00004939"/>
    </source>
</evidence>
<dbReference type="AlphaFoldDB" id="A0A2W4S4Q4"/>
<comment type="function">
    <text evidence="8">Involved in the gluconeogenesis. Catalyzes stereospecifically the conversion of dihydroxyacetone phosphate (DHAP) to D-glyceraldehyde-3-phosphate (G3P).</text>
</comment>
<dbReference type="UniPathway" id="UPA00109">
    <property type="reaction ID" value="UER00189"/>
</dbReference>
<dbReference type="NCBIfam" id="TIGR00419">
    <property type="entry name" value="tim"/>
    <property type="match status" value="1"/>
</dbReference>
<evidence type="ECO:0000256" key="4">
    <source>
        <dbReference type="ARBA" id="ARBA00022432"/>
    </source>
</evidence>
<keyword evidence="7 8" id="KW-0413">Isomerase</keyword>
<organism evidence="10 11">
    <name type="scientific">Candidatus Methylumidiphilus alinenensis</name>
    <dbReference type="NCBI Taxonomy" id="2202197"/>
    <lineage>
        <taxon>Bacteria</taxon>
        <taxon>Pseudomonadati</taxon>
        <taxon>Pseudomonadota</taxon>
        <taxon>Gammaproteobacteria</taxon>
        <taxon>Methylococcales</taxon>
        <taxon>Candidatus Methylumidiphilus</taxon>
    </lineage>
</organism>
<evidence type="ECO:0000256" key="3">
    <source>
        <dbReference type="ARBA" id="ARBA00007422"/>
    </source>
</evidence>
<sequence length="249" mass="26572">MRRSLVVGNWKMNGSREKSRALLDDILKGLGQDLKSDVGVCPPFVHLPEVALALQGSSVLLGSQNVADQDEGAFTGEISALMLKEFGCRLAIVGHSERRIIYGESSALVAARYAKAIEHGLIPILCIGEILEERESERTFDVIGEQLDAVLNTAGVASLAKAVIAYEPVWAIGTGRTASTEQAQEVHCWIRSRIARLDSDVAENLQVLYGGSVKPDNAAALFSMPDIDGGLIGGASLDANSFLKICHSA</sequence>
<dbReference type="PANTHER" id="PTHR21139">
    <property type="entry name" value="TRIOSEPHOSPHATE ISOMERASE"/>
    <property type="match status" value="1"/>
</dbReference>
<comment type="pathway">
    <text evidence="1 8 9">Carbohydrate degradation; glycolysis; D-glyceraldehyde 3-phosphate from glycerone phosphate: step 1/1.</text>
</comment>
<dbReference type="UniPathway" id="UPA00138"/>
<feature type="binding site" evidence="8">
    <location>
        <position position="173"/>
    </location>
    <ligand>
        <name>substrate</name>
    </ligand>
</feature>
<dbReference type="FunFam" id="3.20.20.70:FF:000016">
    <property type="entry name" value="Triosephosphate isomerase"/>
    <property type="match status" value="1"/>
</dbReference>
<comment type="pathway">
    <text evidence="8 9">Carbohydrate biosynthesis; gluconeogenesis.</text>
</comment>
<dbReference type="Pfam" id="PF00121">
    <property type="entry name" value="TIM"/>
    <property type="match status" value="1"/>
</dbReference>
<comment type="caution">
    <text evidence="10">The sequence shown here is derived from an EMBL/GenBank/DDBJ whole genome shotgun (WGS) entry which is preliminary data.</text>
</comment>
<dbReference type="EMBL" id="QJPH01000541">
    <property type="protein sequence ID" value="PZN70840.1"/>
    <property type="molecule type" value="Genomic_DNA"/>
</dbReference>
<dbReference type="GO" id="GO:0005829">
    <property type="term" value="C:cytosol"/>
    <property type="evidence" value="ECO:0007669"/>
    <property type="project" value="TreeGrafter"/>
</dbReference>
<dbReference type="InterPro" id="IPR035990">
    <property type="entry name" value="TIM_sf"/>
</dbReference>
<dbReference type="Proteomes" id="UP000249396">
    <property type="component" value="Unassembled WGS sequence"/>
</dbReference>
<dbReference type="PROSITE" id="PS00171">
    <property type="entry name" value="TIM_1"/>
    <property type="match status" value="1"/>
</dbReference>
<feature type="binding site" evidence="8">
    <location>
        <position position="212"/>
    </location>
    <ligand>
        <name>substrate</name>
    </ligand>
</feature>
<dbReference type="PANTHER" id="PTHR21139:SF42">
    <property type="entry name" value="TRIOSEPHOSPHATE ISOMERASE"/>
    <property type="match status" value="1"/>
</dbReference>
<evidence type="ECO:0000313" key="11">
    <source>
        <dbReference type="Proteomes" id="UP000249396"/>
    </source>
</evidence>
<accession>A0A2W4S4Q4</accession>
<proteinExistence type="inferred from homology"/>
<dbReference type="EC" id="5.3.1.1" evidence="8 9"/>
<evidence type="ECO:0000256" key="6">
    <source>
        <dbReference type="ARBA" id="ARBA00023152"/>
    </source>
</evidence>
<keyword evidence="5 8" id="KW-0963">Cytoplasm</keyword>
<evidence type="ECO:0000256" key="1">
    <source>
        <dbReference type="ARBA" id="ARBA00004680"/>
    </source>
</evidence>
<comment type="pathway">
    <text evidence="2">Carbohydrate metabolism; erythritol degradation.</text>
</comment>
<reference evidence="10 11" key="1">
    <citation type="journal article" date="2018" name="Aquat. Microb. Ecol.">
        <title>Gammaproteobacterial methanotrophs dominate.</title>
        <authorList>
            <person name="Rissanen A.J."/>
            <person name="Saarenheimo J."/>
            <person name="Tiirola M."/>
            <person name="Peura S."/>
            <person name="Aalto S.L."/>
            <person name="Karvinen A."/>
            <person name="Nykanen H."/>
        </authorList>
    </citation>
    <scope>NUCLEOTIDE SEQUENCE [LARGE SCALE GENOMIC DNA]</scope>
    <source>
        <strain evidence="10">AMbin10</strain>
    </source>
</reference>
<evidence type="ECO:0000256" key="7">
    <source>
        <dbReference type="ARBA" id="ARBA00023235"/>
    </source>
</evidence>
<dbReference type="Gene3D" id="3.20.20.70">
    <property type="entry name" value="Aldolase class I"/>
    <property type="match status" value="1"/>
</dbReference>
<keyword evidence="6 8" id="KW-0324">Glycolysis</keyword>
<dbReference type="GO" id="GO:0006094">
    <property type="term" value="P:gluconeogenesis"/>
    <property type="evidence" value="ECO:0007669"/>
    <property type="project" value="UniProtKB-UniRule"/>
</dbReference>
<evidence type="ECO:0000256" key="8">
    <source>
        <dbReference type="HAMAP-Rule" id="MF_00147"/>
    </source>
</evidence>
<name>A0A2W4S4Q4_9GAMM</name>
<evidence type="ECO:0000313" key="10">
    <source>
        <dbReference type="EMBL" id="PZN70840.1"/>
    </source>
</evidence>